<feature type="compositionally biased region" description="Acidic residues" evidence="1">
    <location>
        <begin position="38"/>
        <end position="50"/>
    </location>
</feature>
<feature type="region of interest" description="Disordered" evidence="1">
    <location>
        <begin position="1"/>
        <end position="21"/>
    </location>
</feature>
<keyword evidence="3" id="KW-1185">Reference proteome</keyword>
<dbReference type="GeneID" id="34574299"/>
<feature type="compositionally biased region" description="Polar residues" evidence="1">
    <location>
        <begin position="172"/>
        <end position="187"/>
    </location>
</feature>
<reference evidence="2 3" key="1">
    <citation type="journal article" date="2016" name="Sci. Rep.">
        <title>Penicillium arizonense, a new, genome sequenced fungal species, reveals a high chemical diversity in secreted metabolites.</title>
        <authorList>
            <person name="Grijseels S."/>
            <person name="Nielsen J.C."/>
            <person name="Randelovic M."/>
            <person name="Nielsen J."/>
            <person name="Nielsen K.F."/>
            <person name="Workman M."/>
            <person name="Frisvad J.C."/>
        </authorList>
    </citation>
    <scope>NUCLEOTIDE SEQUENCE [LARGE SCALE GENOMIC DNA]</scope>
    <source>
        <strain evidence="2 3">CBS 141311</strain>
    </source>
</reference>
<sequence length="187" mass="19639">MSDRNPVPGDPSASDAMGDLRPAPFEVYDQPILIVFEDPADLSSDSDSDESLTPRANSPSSFAAFYDTNLAAAFESGYSVGKGYQRAYFGLYDLRMRRIMPTSEVTGGQIQLPPGTQDSDGHDDVESVTEGASSVSSHTVGNSPNVMSEARESEASCTVGDNAGFVSESEGSDSSRTVTGSPTMSGL</sequence>
<gene>
    <name evidence="2" type="ORF">PENARI_c005G01175</name>
</gene>
<dbReference type="Proteomes" id="UP000177622">
    <property type="component" value="Unassembled WGS sequence"/>
</dbReference>
<feature type="region of interest" description="Disordered" evidence="1">
    <location>
        <begin position="38"/>
        <end position="59"/>
    </location>
</feature>
<dbReference type="RefSeq" id="XP_022490375.1">
    <property type="nucleotide sequence ID" value="XM_022629565.1"/>
</dbReference>
<proteinExistence type="predicted"/>
<dbReference type="AlphaFoldDB" id="A0A1F5LP90"/>
<comment type="caution">
    <text evidence="2">The sequence shown here is derived from an EMBL/GenBank/DDBJ whole genome shotgun (WGS) entry which is preliminary data.</text>
</comment>
<accession>A0A1F5LP90</accession>
<dbReference type="EMBL" id="LXJU01000005">
    <property type="protein sequence ID" value="OGE54945.1"/>
    <property type="molecule type" value="Genomic_DNA"/>
</dbReference>
<organism evidence="2 3">
    <name type="scientific">Penicillium arizonense</name>
    <dbReference type="NCBI Taxonomy" id="1835702"/>
    <lineage>
        <taxon>Eukaryota</taxon>
        <taxon>Fungi</taxon>
        <taxon>Dikarya</taxon>
        <taxon>Ascomycota</taxon>
        <taxon>Pezizomycotina</taxon>
        <taxon>Eurotiomycetes</taxon>
        <taxon>Eurotiomycetidae</taxon>
        <taxon>Eurotiales</taxon>
        <taxon>Aspergillaceae</taxon>
        <taxon>Penicillium</taxon>
    </lineage>
</organism>
<name>A0A1F5LP90_PENAI</name>
<evidence type="ECO:0000256" key="1">
    <source>
        <dbReference type="SAM" id="MobiDB-lite"/>
    </source>
</evidence>
<protein>
    <submittedName>
        <fullName evidence="2">Uncharacterized protein</fullName>
    </submittedName>
</protein>
<dbReference type="OrthoDB" id="10466911at2759"/>
<feature type="compositionally biased region" description="Polar residues" evidence="1">
    <location>
        <begin position="105"/>
        <end position="118"/>
    </location>
</feature>
<feature type="compositionally biased region" description="Polar residues" evidence="1">
    <location>
        <begin position="130"/>
        <end position="146"/>
    </location>
</feature>
<evidence type="ECO:0000313" key="2">
    <source>
        <dbReference type="EMBL" id="OGE54945.1"/>
    </source>
</evidence>
<evidence type="ECO:0000313" key="3">
    <source>
        <dbReference type="Proteomes" id="UP000177622"/>
    </source>
</evidence>
<feature type="region of interest" description="Disordered" evidence="1">
    <location>
        <begin position="105"/>
        <end position="187"/>
    </location>
</feature>